<dbReference type="SUPFAM" id="SSF88946">
    <property type="entry name" value="Sigma2 domain of RNA polymerase sigma factors"/>
    <property type="match status" value="1"/>
</dbReference>
<feature type="domain" description="RNA polymerase sigma factor 70 region 4 type 2" evidence="6">
    <location>
        <begin position="140"/>
        <end position="187"/>
    </location>
</feature>
<reference evidence="7" key="2">
    <citation type="submission" date="2022-05" db="EMBL/GenBank/DDBJ databases">
        <authorList>
            <person name="Kunte H.-J."/>
        </authorList>
    </citation>
    <scope>NUCLEOTIDE SEQUENCE</scope>
    <source>
        <strain evidence="7">G5</strain>
    </source>
</reference>
<dbReference type="Gene3D" id="1.10.10.10">
    <property type="entry name" value="Winged helix-like DNA-binding domain superfamily/Winged helix DNA-binding domain"/>
    <property type="match status" value="1"/>
</dbReference>
<evidence type="ECO:0000256" key="2">
    <source>
        <dbReference type="ARBA" id="ARBA00023015"/>
    </source>
</evidence>
<dbReference type="InterPro" id="IPR013325">
    <property type="entry name" value="RNA_pol_sigma_r2"/>
</dbReference>
<dbReference type="EMBL" id="CP097331">
    <property type="protein sequence ID" value="URF08020.1"/>
    <property type="molecule type" value="Genomic_DNA"/>
</dbReference>
<gene>
    <name evidence="7" type="ORF">M5D45_22975</name>
</gene>
<dbReference type="KEGG" id="ccam:M5D45_22975"/>
<dbReference type="Gene3D" id="1.10.1740.10">
    <property type="match status" value="1"/>
</dbReference>
<dbReference type="NCBIfam" id="TIGR02937">
    <property type="entry name" value="sigma70-ECF"/>
    <property type="match status" value="1"/>
</dbReference>
<evidence type="ECO:0000256" key="1">
    <source>
        <dbReference type="ARBA" id="ARBA00010641"/>
    </source>
</evidence>
<dbReference type="Proteomes" id="UP001056132">
    <property type="component" value="Chromosome 2"/>
</dbReference>
<dbReference type="InterPro" id="IPR036388">
    <property type="entry name" value="WH-like_DNA-bd_sf"/>
</dbReference>
<sequence length="192" mass="20980">MTAALPSVNDHFDYESALAGCAARDVTALRRLYEHAAPYLLGVAVRIVRDRALAEDVLHDAFVKVWSHAHTFDPARGAARGWLFSLVRHQALNLVRDRLRLVLPDEEMAQAIEDEAALAAMAGAAPAGETRVMLGRLAICLDQLDPPKRDSILYAYVDGCSHSEIAARLGAPLGSVKAWVRRGLQALKECMQ</sequence>
<accession>A0AAE9IA21</accession>
<dbReference type="SUPFAM" id="SSF88659">
    <property type="entry name" value="Sigma3 and sigma4 domains of RNA polymerase sigma factors"/>
    <property type="match status" value="1"/>
</dbReference>
<dbReference type="PANTHER" id="PTHR43133">
    <property type="entry name" value="RNA POLYMERASE ECF-TYPE SIGMA FACTO"/>
    <property type="match status" value="1"/>
</dbReference>
<evidence type="ECO:0000256" key="4">
    <source>
        <dbReference type="ARBA" id="ARBA00023163"/>
    </source>
</evidence>
<evidence type="ECO:0000259" key="6">
    <source>
        <dbReference type="Pfam" id="PF08281"/>
    </source>
</evidence>
<dbReference type="PANTHER" id="PTHR43133:SF62">
    <property type="entry name" value="RNA POLYMERASE SIGMA FACTOR SIGZ"/>
    <property type="match status" value="1"/>
</dbReference>
<keyword evidence="4" id="KW-0804">Transcription</keyword>
<evidence type="ECO:0000259" key="5">
    <source>
        <dbReference type="Pfam" id="PF04542"/>
    </source>
</evidence>
<comment type="similarity">
    <text evidence="1">Belongs to the sigma-70 factor family. ECF subfamily.</text>
</comment>
<dbReference type="GO" id="GO:0003677">
    <property type="term" value="F:DNA binding"/>
    <property type="evidence" value="ECO:0007669"/>
    <property type="project" value="InterPro"/>
</dbReference>
<reference evidence="7" key="1">
    <citation type="journal article" date="2022" name="Microbiol. Resour. Announc.">
        <title>Genome Sequence of Cupriavidus campinensis Strain G5, a Member of a Bacterial Consortium Capable of Polyethylene Degradation.</title>
        <authorList>
            <person name="Schneider B."/>
            <person name="Pfeiffer F."/>
            <person name="Dyall-Smith M."/>
            <person name="Kunte H.J."/>
        </authorList>
    </citation>
    <scope>NUCLEOTIDE SEQUENCE</scope>
    <source>
        <strain evidence="7">G5</strain>
    </source>
</reference>
<organism evidence="7 8">
    <name type="scientific">Cupriavidus campinensis</name>
    <dbReference type="NCBI Taxonomy" id="151783"/>
    <lineage>
        <taxon>Bacteria</taxon>
        <taxon>Pseudomonadati</taxon>
        <taxon>Pseudomonadota</taxon>
        <taxon>Betaproteobacteria</taxon>
        <taxon>Burkholderiales</taxon>
        <taxon>Burkholderiaceae</taxon>
        <taxon>Cupriavidus</taxon>
    </lineage>
</organism>
<keyword evidence="3" id="KW-0731">Sigma factor</keyword>
<dbReference type="CDD" id="cd06171">
    <property type="entry name" value="Sigma70_r4"/>
    <property type="match status" value="1"/>
</dbReference>
<evidence type="ECO:0000313" key="7">
    <source>
        <dbReference type="EMBL" id="URF08020.1"/>
    </source>
</evidence>
<protein>
    <submittedName>
        <fullName evidence="7">Sigma-70 family RNA polymerase sigma factor</fullName>
    </submittedName>
</protein>
<dbReference type="InterPro" id="IPR014284">
    <property type="entry name" value="RNA_pol_sigma-70_dom"/>
</dbReference>
<dbReference type="Pfam" id="PF08281">
    <property type="entry name" value="Sigma70_r4_2"/>
    <property type="match status" value="1"/>
</dbReference>
<dbReference type="AlphaFoldDB" id="A0AAE9IA21"/>
<dbReference type="InterPro" id="IPR013249">
    <property type="entry name" value="RNA_pol_sigma70_r4_t2"/>
</dbReference>
<evidence type="ECO:0000256" key="3">
    <source>
        <dbReference type="ARBA" id="ARBA00023082"/>
    </source>
</evidence>
<keyword evidence="2" id="KW-0805">Transcription regulation</keyword>
<dbReference type="InterPro" id="IPR039425">
    <property type="entry name" value="RNA_pol_sigma-70-like"/>
</dbReference>
<dbReference type="InterPro" id="IPR013324">
    <property type="entry name" value="RNA_pol_sigma_r3/r4-like"/>
</dbReference>
<dbReference type="GO" id="GO:0006352">
    <property type="term" value="P:DNA-templated transcription initiation"/>
    <property type="evidence" value="ECO:0007669"/>
    <property type="project" value="InterPro"/>
</dbReference>
<proteinExistence type="inferred from homology"/>
<feature type="domain" description="RNA polymerase sigma-70 region 2" evidence="5">
    <location>
        <begin position="32"/>
        <end position="98"/>
    </location>
</feature>
<dbReference type="InterPro" id="IPR007627">
    <property type="entry name" value="RNA_pol_sigma70_r2"/>
</dbReference>
<dbReference type="Pfam" id="PF04542">
    <property type="entry name" value="Sigma70_r2"/>
    <property type="match status" value="1"/>
</dbReference>
<evidence type="ECO:0000313" key="8">
    <source>
        <dbReference type="Proteomes" id="UP001056132"/>
    </source>
</evidence>
<dbReference type="RefSeq" id="WP_244844387.1">
    <property type="nucleotide sequence ID" value="NZ_CAJPVH010000001.1"/>
</dbReference>
<name>A0AAE9IA21_9BURK</name>
<dbReference type="GO" id="GO:0016987">
    <property type="term" value="F:sigma factor activity"/>
    <property type="evidence" value="ECO:0007669"/>
    <property type="project" value="UniProtKB-KW"/>
</dbReference>